<name>A0A1U7HU85_9CHRO</name>
<protein>
    <submittedName>
        <fullName evidence="7">Arginine decarboxylase</fullName>
    </submittedName>
</protein>
<sequence>MHFPEQHQRNLPILDALRECANKNHTAFYTPGHKRGQGISSQLASDLSSSPFKFDLPELPELDNLFAPEGVIQEAQHLAADAFGAEQTWFLVNGSTCGVEAAILATCRAGDKIILPRNAHSSCIAGLILSGAVPVFLNPEYDAELDIAHSVTLEGVATALKQHPDAKAVMIVYPTYYGACGDIRAIASLTHKHNIPLLVDEAHGAHFAFHPDLPISALAAGADLTVQSTHKVLGAMTQASMLHVQSNKVDRDRISKSLQLLQSTSPSYLLLASLDAARQQMALHGKYLMSRTLQLAAAARTQIHQISGLSVLECKSTPGFCTLDPTRLTVTVSGLGLTGFEADEILHQELGITAELASLQHLTFIISLGNTQADIEKLVSAFKLVSQRYQKENLTYKKPLWENLFCKMEYYIQISPRQAYFAVSESVPIAQASDRICAELICPYPPGIPVLMPGELITSQALDYLQQIQAQGGFISGCADKTLNTLRVVRSSDLAPSLSE</sequence>
<dbReference type="SUPFAM" id="SSF55904">
    <property type="entry name" value="Ornithine decarboxylase C-terminal domain"/>
    <property type="match status" value="1"/>
</dbReference>
<dbReference type="EMBL" id="MRCC01000007">
    <property type="protein sequence ID" value="OKH27146.1"/>
    <property type="molecule type" value="Genomic_DNA"/>
</dbReference>
<dbReference type="Gene3D" id="3.40.640.10">
    <property type="entry name" value="Type I PLP-dependent aspartate aminotransferase-like (Major domain)"/>
    <property type="match status" value="1"/>
</dbReference>
<reference evidence="7 8" key="1">
    <citation type="submission" date="2016-11" db="EMBL/GenBank/DDBJ databases">
        <title>Draft Genome Sequences of Nine Cyanobacterial Strains from Diverse Habitats.</title>
        <authorList>
            <person name="Zhu T."/>
            <person name="Hou S."/>
            <person name="Lu X."/>
            <person name="Hess W.R."/>
        </authorList>
    </citation>
    <scope>NUCLEOTIDE SEQUENCE [LARGE SCALE GENOMIC DNA]</scope>
    <source>
        <strain evidence="7 8">5.2 s.c.1</strain>
    </source>
</reference>
<dbReference type="PROSITE" id="PS00703">
    <property type="entry name" value="OKR_DC_1"/>
    <property type="match status" value="1"/>
</dbReference>
<evidence type="ECO:0000313" key="7">
    <source>
        <dbReference type="EMBL" id="OKH27146.1"/>
    </source>
</evidence>
<feature type="domain" description="Orn/Lys/Arg decarboxylases family 1 pyridoxal-P attachment site" evidence="6">
    <location>
        <begin position="226"/>
        <end position="240"/>
    </location>
</feature>
<dbReference type="PANTHER" id="PTHR43277:SF4">
    <property type="entry name" value="ARGININE DECARBOXYLASE"/>
    <property type="match status" value="1"/>
</dbReference>
<accession>A0A1U7HU85</accession>
<evidence type="ECO:0000256" key="5">
    <source>
        <dbReference type="ARBA" id="ARBA00023239"/>
    </source>
</evidence>
<dbReference type="SUPFAM" id="SSF53383">
    <property type="entry name" value="PLP-dependent transferases"/>
    <property type="match status" value="1"/>
</dbReference>
<dbReference type="GO" id="GO:0016831">
    <property type="term" value="F:carboxy-lyase activity"/>
    <property type="evidence" value="ECO:0007669"/>
    <property type="project" value="UniProtKB-KW"/>
</dbReference>
<dbReference type="Proteomes" id="UP000185984">
    <property type="component" value="Unassembled WGS sequence"/>
</dbReference>
<evidence type="ECO:0000256" key="2">
    <source>
        <dbReference type="ARBA" id="ARBA00010671"/>
    </source>
</evidence>
<dbReference type="OrthoDB" id="9815233at2"/>
<dbReference type="RefSeq" id="WP_073549356.1">
    <property type="nucleotide sequence ID" value="NZ_CAWMVK010000041.1"/>
</dbReference>
<keyword evidence="5" id="KW-0456">Lyase</keyword>
<dbReference type="InterPro" id="IPR008286">
    <property type="entry name" value="Prn/Lys/Arg_de-COase_C"/>
</dbReference>
<dbReference type="InterPro" id="IPR052357">
    <property type="entry name" value="Orn_Lys_Arg_decarboxylase-I"/>
</dbReference>
<dbReference type="Pfam" id="PF01276">
    <property type="entry name" value="OKR_DC_1"/>
    <property type="match status" value="1"/>
</dbReference>
<dbReference type="InterPro" id="IPR015421">
    <property type="entry name" value="PyrdxlP-dep_Trfase_major"/>
</dbReference>
<gene>
    <name evidence="7" type="ORF">NIES1031_10600</name>
</gene>
<evidence type="ECO:0000259" key="6">
    <source>
        <dbReference type="PROSITE" id="PS00703"/>
    </source>
</evidence>
<comment type="similarity">
    <text evidence="2">Belongs to the Orn/Lys/Arg decarboxylase class-I family.</text>
</comment>
<organism evidence="7 8">
    <name type="scientific">Chroogloeocystis siderophila 5.2 s.c.1</name>
    <dbReference type="NCBI Taxonomy" id="247279"/>
    <lineage>
        <taxon>Bacteria</taxon>
        <taxon>Bacillati</taxon>
        <taxon>Cyanobacteriota</taxon>
        <taxon>Cyanophyceae</taxon>
        <taxon>Oscillatoriophycideae</taxon>
        <taxon>Chroococcales</taxon>
        <taxon>Chroococcaceae</taxon>
        <taxon>Chroogloeocystis</taxon>
    </lineage>
</organism>
<evidence type="ECO:0000256" key="4">
    <source>
        <dbReference type="ARBA" id="ARBA00022898"/>
    </source>
</evidence>
<dbReference type="InterPro" id="IPR015424">
    <property type="entry name" value="PyrdxlP-dep_Trfase"/>
</dbReference>
<dbReference type="InterPro" id="IPR000310">
    <property type="entry name" value="Orn/Lys/Arg_deCO2ase_major_dom"/>
</dbReference>
<dbReference type="CDD" id="cd00615">
    <property type="entry name" value="Orn_deC_like"/>
    <property type="match status" value="1"/>
</dbReference>
<comment type="cofactor">
    <cofactor evidence="1">
        <name>pyridoxal 5'-phosphate</name>
        <dbReference type="ChEBI" id="CHEBI:597326"/>
    </cofactor>
</comment>
<comment type="caution">
    <text evidence="7">The sequence shown here is derived from an EMBL/GenBank/DDBJ whole genome shotgun (WGS) entry which is preliminary data.</text>
</comment>
<dbReference type="Gene3D" id="3.90.100.10">
    <property type="entry name" value="Orn/Lys/Arg decarboxylase, C-terminal domain"/>
    <property type="match status" value="1"/>
</dbReference>
<dbReference type="STRING" id="247279.NIES1031_10600"/>
<evidence type="ECO:0000313" key="8">
    <source>
        <dbReference type="Proteomes" id="UP000185984"/>
    </source>
</evidence>
<dbReference type="AlphaFoldDB" id="A0A1U7HU85"/>
<evidence type="ECO:0000256" key="3">
    <source>
        <dbReference type="ARBA" id="ARBA00022793"/>
    </source>
</evidence>
<keyword evidence="4" id="KW-0663">Pyridoxal phosphate</keyword>
<dbReference type="Pfam" id="PF03711">
    <property type="entry name" value="OKR_DC_1_C"/>
    <property type="match status" value="1"/>
</dbReference>
<evidence type="ECO:0000256" key="1">
    <source>
        <dbReference type="ARBA" id="ARBA00001933"/>
    </source>
</evidence>
<dbReference type="InterPro" id="IPR036633">
    <property type="entry name" value="Prn/Lys/Arg_de-COase_C_sf"/>
</dbReference>
<proteinExistence type="inferred from homology"/>
<keyword evidence="3" id="KW-0210">Decarboxylase</keyword>
<dbReference type="PANTHER" id="PTHR43277">
    <property type="entry name" value="ARGININE DECARBOXYLASE"/>
    <property type="match status" value="1"/>
</dbReference>
<keyword evidence="8" id="KW-1185">Reference proteome</keyword>